<dbReference type="PROSITE" id="PS51704">
    <property type="entry name" value="GP_PDE"/>
    <property type="match status" value="1"/>
</dbReference>
<evidence type="ECO:0000256" key="6">
    <source>
        <dbReference type="ARBA" id="ARBA00023098"/>
    </source>
</evidence>
<evidence type="ECO:0000259" key="8">
    <source>
        <dbReference type="PROSITE" id="PS51704"/>
    </source>
</evidence>
<dbReference type="PANTHER" id="PTHR42758">
    <property type="entry name" value="PHOSPHATIDYLGLYCEROL PHOSPHOLIPASE C"/>
    <property type="match status" value="1"/>
</dbReference>
<name>A0A077ZP53_STYLE</name>
<dbReference type="InterPro" id="IPR052271">
    <property type="entry name" value="GDPD-Related"/>
</dbReference>
<dbReference type="Pfam" id="PF03009">
    <property type="entry name" value="GDPD"/>
    <property type="match status" value="1"/>
</dbReference>
<dbReference type="GO" id="GO:0046475">
    <property type="term" value="P:glycerophospholipid catabolic process"/>
    <property type="evidence" value="ECO:0007669"/>
    <property type="project" value="TreeGrafter"/>
</dbReference>
<sequence>MVIYWSISYIFLKYPLLLHQKKNKLKLPPKKDDHSHYILAHRGGSVENPENTLQAFKHALEQGVQFLETDLRLTKDGILMTLHDDNFNRLSNVNKKVEEMNYKDQPKILDEIPMHFTKDYKLKLTEKHDKSFTTLEQLFSSIPSEIVVQIELKDQDNFEQHRKTVELIQKYKRQATTIIGVQKDVFNRQLHSLDPSIPKFVSMSNAIKYLGAYVVGLLPFIDIYEDVASLPFMTRDFHKMRINESQSFTKYFFIYGVKFFNIVSEPFLRHLNARGIFTNYWVLNEEDEFQYLTNSCVQGIMTDKPSMAVRILKENSMKHQKKQQ</sequence>
<dbReference type="PANTHER" id="PTHR42758:SF2">
    <property type="entry name" value="PHOSPHATIDYLGLYCEROL PHOSPHOLIPASE C"/>
    <property type="match status" value="1"/>
</dbReference>
<dbReference type="EMBL" id="CCKQ01000175">
    <property type="protein sequence ID" value="CDW71239.1"/>
    <property type="molecule type" value="Genomic_DNA"/>
</dbReference>
<evidence type="ECO:0000313" key="9">
    <source>
        <dbReference type="EMBL" id="CDW71239.1"/>
    </source>
</evidence>
<dbReference type="Proteomes" id="UP000039865">
    <property type="component" value="Unassembled WGS sequence"/>
</dbReference>
<keyword evidence="5" id="KW-1133">Transmembrane helix</keyword>
<evidence type="ECO:0000256" key="1">
    <source>
        <dbReference type="ARBA" id="ARBA00004370"/>
    </source>
</evidence>
<dbReference type="Gene3D" id="3.20.20.190">
    <property type="entry name" value="Phosphatidylinositol (PI) phosphodiesterase"/>
    <property type="match status" value="1"/>
</dbReference>
<keyword evidence="3" id="KW-0812">Transmembrane</keyword>
<accession>A0A077ZP53</accession>
<comment type="subcellular location">
    <subcellularLocation>
        <location evidence="1">Membrane</location>
    </subcellularLocation>
</comment>
<evidence type="ECO:0000256" key="7">
    <source>
        <dbReference type="ARBA" id="ARBA00023136"/>
    </source>
</evidence>
<dbReference type="SUPFAM" id="SSF51695">
    <property type="entry name" value="PLC-like phosphodiesterases"/>
    <property type="match status" value="1"/>
</dbReference>
<evidence type="ECO:0000256" key="2">
    <source>
        <dbReference type="ARBA" id="ARBA00007277"/>
    </source>
</evidence>
<keyword evidence="10" id="KW-1185">Reference proteome</keyword>
<evidence type="ECO:0000256" key="3">
    <source>
        <dbReference type="ARBA" id="ARBA00022692"/>
    </source>
</evidence>
<reference evidence="9 10" key="1">
    <citation type="submission" date="2014-06" db="EMBL/GenBank/DDBJ databases">
        <authorList>
            <person name="Swart Estienne"/>
        </authorList>
    </citation>
    <scope>NUCLEOTIDE SEQUENCE [LARGE SCALE GENOMIC DNA]</scope>
    <source>
        <strain evidence="9 10">130c</strain>
    </source>
</reference>
<comment type="similarity">
    <text evidence="2">Belongs to the glycerophosphoryl diester phosphodiesterase family.</text>
</comment>
<evidence type="ECO:0000256" key="4">
    <source>
        <dbReference type="ARBA" id="ARBA00022801"/>
    </source>
</evidence>
<keyword evidence="6" id="KW-0443">Lipid metabolism</keyword>
<dbReference type="InterPro" id="IPR017946">
    <property type="entry name" value="PLC-like_Pdiesterase_TIM-brl"/>
</dbReference>
<evidence type="ECO:0000313" key="10">
    <source>
        <dbReference type="Proteomes" id="UP000039865"/>
    </source>
</evidence>
<keyword evidence="4" id="KW-0378">Hydrolase</keyword>
<dbReference type="AlphaFoldDB" id="A0A077ZP53"/>
<organism evidence="9 10">
    <name type="scientific">Stylonychia lemnae</name>
    <name type="common">Ciliate</name>
    <dbReference type="NCBI Taxonomy" id="5949"/>
    <lineage>
        <taxon>Eukaryota</taxon>
        <taxon>Sar</taxon>
        <taxon>Alveolata</taxon>
        <taxon>Ciliophora</taxon>
        <taxon>Intramacronucleata</taxon>
        <taxon>Spirotrichea</taxon>
        <taxon>Stichotrichia</taxon>
        <taxon>Sporadotrichida</taxon>
        <taxon>Oxytrichidae</taxon>
        <taxon>Stylonychinae</taxon>
        <taxon>Stylonychia</taxon>
    </lineage>
</organism>
<dbReference type="InParanoid" id="A0A077ZP53"/>
<dbReference type="GO" id="GO:0008081">
    <property type="term" value="F:phosphoric diester hydrolase activity"/>
    <property type="evidence" value="ECO:0007669"/>
    <property type="project" value="InterPro"/>
</dbReference>
<feature type="domain" description="GP-PDE" evidence="8">
    <location>
        <begin position="36"/>
        <end position="312"/>
    </location>
</feature>
<dbReference type="OrthoDB" id="311925at2759"/>
<evidence type="ECO:0000256" key="5">
    <source>
        <dbReference type="ARBA" id="ARBA00022989"/>
    </source>
</evidence>
<dbReference type="GO" id="GO:0005737">
    <property type="term" value="C:cytoplasm"/>
    <property type="evidence" value="ECO:0007669"/>
    <property type="project" value="UniProtKB-ARBA"/>
</dbReference>
<dbReference type="GO" id="GO:0016020">
    <property type="term" value="C:membrane"/>
    <property type="evidence" value="ECO:0007669"/>
    <property type="project" value="UniProtKB-SubCell"/>
</dbReference>
<proteinExistence type="inferred from homology"/>
<keyword evidence="7" id="KW-0472">Membrane</keyword>
<dbReference type="OMA" id="MWVLNTE"/>
<gene>
    <name evidence="9" type="primary">Contig2720.g2923</name>
    <name evidence="9" type="ORF">STYLEM_180</name>
</gene>
<protein>
    <submittedName>
        <fullName evidence="9">Glycerophosphodiester phosphodiesterase domain-containing protein 1-like</fullName>
    </submittedName>
</protein>
<dbReference type="InterPro" id="IPR030395">
    <property type="entry name" value="GP_PDE_dom"/>
</dbReference>